<evidence type="ECO:0000259" key="1">
    <source>
        <dbReference type="Pfam" id="PF07727"/>
    </source>
</evidence>
<gene>
    <name evidence="2" type="ORF">Tco_1111460</name>
</gene>
<feature type="domain" description="Reverse transcriptase Ty1/copia-type" evidence="1">
    <location>
        <begin position="2"/>
        <end position="177"/>
    </location>
</feature>
<dbReference type="CDD" id="cd09272">
    <property type="entry name" value="RNase_HI_RT_Ty1"/>
    <property type="match status" value="1"/>
</dbReference>
<dbReference type="SUPFAM" id="SSF56672">
    <property type="entry name" value="DNA/RNA polymerases"/>
    <property type="match status" value="1"/>
</dbReference>
<organism evidence="2 3">
    <name type="scientific">Tanacetum coccineum</name>
    <dbReference type="NCBI Taxonomy" id="301880"/>
    <lineage>
        <taxon>Eukaryota</taxon>
        <taxon>Viridiplantae</taxon>
        <taxon>Streptophyta</taxon>
        <taxon>Embryophyta</taxon>
        <taxon>Tracheophyta</taxon>
        <taxon>Spermatophyta</taxon>
        <taxon>Magnoliopsida</taxon>
        <taxon>eudicotyledons</taxon>
        <taxon>Gunneridae</taxon>
        <taxon>Pentapetalae</taxon>
        <taxon>asterids</taxon>
        <taxon>campanulids</taxon>
        <taxon>Asterales</taxon>
        <taxon>Asteraceae</taxon>
        <taxon>Asteroideae</taxon>
        <taxon>Anthemideae</taxon>
        <taxon>Anthemidinae</taxon>
        <taxon>Tanacetum</taxon>
    </lineage>
</organism>
<dbReference type="Pfam" id="PF07727">
    <property type="entry name" value="RVT_2"/>
    <property type="match status" value="1"/>
</dbReference>
<dbReference type="EMBL" id="BQNB010020934">
    <property type="protein sequence ID" value="GJU01122.1"/>
    <property type="molecule type" value="Genomic_DNA"/>
</dbReference>
<sequence length="365" mass="42017">MLAIVAFHDYEIWQMDVKTAFLNGKLTEDVFMAQPEGFENAKYPKRACKLQKAIFGLKQASHSWNLCFHEKVTQFRFYRSEDEPCIYVKVSGSVVVIMVLYVDDILLVGNNIPTLQSVKDWLGKCFAMKDLGDAAYILGIKIYKDRSKHLIRLSQDTYLDKILKRFKMENSKKGNGPLHHGIKIRSIMYAMTCIRPDVSFALSMVSRDQQMPGKGHWTTVMNFLKYLRNTKDRVAVTWKISKQDTVADFTCESMYIAACEASKGAIWMKNFIGDLGVVPIVQDPIEIFCDNKSSATLTKEPKDYRKSKHIERKYHFVRSKEEEGHVIVKHIRSEDNPADPFTKALAKSRHDEHARSIGLRDNIKF</sequence>
<dbReference type="Proteomes" id="UP001151760">
    <property type="component" value="Unassembled WGS sequence"/>
</dbReference>
<dbReference type="PANTHER" id="PTHR11439:SF496">
    <property type="entry name" value="RNA-DIRECTED DNA POLYMERASE"/>
    <property type="match status" value="1"/>
</dbReference>
<accession>A0ABQ5ILR4</accession>
<dbReference type="PANTHER" id="PTHR11439">
    <property type="entry name" value="GAG-POL-RELATED RETROTRANSPOSON"/>
    <property type="match status" value="1"/>
</dbReference>
<proteinExistence type="predicted"/>
<name>A0ABQ5ILR4_9ASTR</name>
<protein>
    <submittedName>
        <fullName evidence="2">Retrotransposon protein, putative, ty1-copia subclass</fullName>
    </submittedName>
</protein>
<dbReference type="InterPro" id="IPR013103">
    <property type="entry name" value="RVT_2"/>
</dbReference>
<reference evidence="2" key="1">
    <citation type="journal article" date="2022" name="Int. J. Mol. Sci.">
        <title>Draft Genome of Tanacetum Coccineum: Genomic Comparison of Closely Related Tanacetum-Family Plants.</title>
        <authorList>
            <person name="Yamashiro T."/>
            <person name="Shiraishi A."/>
            <person name="Nakayama K."/>
            <person name="Satake H."/>
        </authorList>
    </citation>
    <scope>NUCLEOTIDE SEQUENCE</scope>
</reference>
<dbReference type="InterPro" id="IPR043502">
    <property type="entry name" value="DNA/RNA_pol_sf"/>
</dbReference>
<comment type="caution">
    <text evidence="2">The sequence shown here is derived from an EMBL/GenBank/DDBJ whole genome shotgun (WGS) entry which is preliminary data.</text>
</comment>
<evidence type="ECO:0000313" key="3">
    <source>
        <dbReference type="Proteomes" id="UP001151760"/>
    </source>
</evidence>
<reference evidence="2" key="2">
    <citation type="submission" date="2022-01" db="EMBL/GenBank/DDBJ databases">
        <authorList>
            <person name="Yamashiro T."/>
            <person name="Shiraishi A."/>
            <person name="Satake H."/>
            <person name="Nakayama K."/>
        </authorList>
    </citation>
    <scope>NUCLEOTIDE SEQUENCE</scope>
</reference>
<keyword evidence="3" id="KW-1185">Reference proteome</keyword>
<evidence type="ECO:0000313" key="2">
    <source>
        <dbReference type="EMBL" id="GJU01122.1"/>
    </source>
</evidence>